<accession>C6WDV1</accession>
<dbReference type="GO" id="GO:0009103">
    <property type="term" value="P:lipopolysaccharide biosynthetic process"/>
    <property type="evidence" value="ECO:0007669"/>
    <property type="project" value="TreeGrafter"/>
</dbReference>
<keyword evidence="4" id="KW-0012">Acyltransferase</keyword>
<name>C6WDV1_ACTMD</name>
<evidence type="ECO:0000256" key="1">
    <source>
        <dbReference type="SAM" id="MobiDB-lite"/>
    </source>
</evidence>
<dbReference type="InterPro" id="IPR050879">
    <property type="entry name" value="Acyltransferase_3"/>
</dbReference>
<dbReference type="AlphaFoldDB" id="C6WDV1"/>
<dbReference type="eggNOG" id="COG1835">
    <property type="taxonomic scope" value="Bacteria"/>
</dbReference>
<dbReference type="KEGG" id="ami:Amir_0125"/>
<keyword evidence="2" id="KW-0812">Transmembrane</keyword>
<feature type="transmembrane region" description="Helical" evidence="2">
    <location>
        <begin position="40"/>
        <end position="59"/>
    </location>
</feature>
<evidence type="ECO:0000256" key="2">
    <source>
        <dbReference type="SAM" id="Phobius"/>
    </source>
</evidence>
<dbReference type="Proteomes" id="UP000002213">
    <property type="component" value="Chromosome"/>
</dbReference>
<gene>
    <name evidence="4" type="ordered locus">Amir_0125</name>
</gene>
<feature type="transmembrane region" description="Helical" evidence="2">
    <location>
        <begin position="121"/>
        <end position="142"/>
    </location>
</feature>
<feature type="transmembrane region" description="Helical" evidence="2">
    <location>
        <begin position="283"/>
        <end position="301"/>
    </location>
</feature>
<evidence type="ECO:0000313" key="4">
    <source>
        <dbReference type="EMBL" id="ACU34096.1"/>
    </source>
</evidence>
<evidence type="ECO:0000259" key="3">
    <source>
        <dbReference type="Pfam" id="PF01757"/>
    </source>
</evidence>
<feature type="transmembrane region" description="Helical" evidence="2">
    <location>
        <begin position="187"/>
        <end position="205"/>
    </location>
</feature>
<feature type="transmembrane region" description="Helical" evidence="2">
    <location>
        <begin position="353"/>
        <end position="371"/>
    </location>
</feature>
<feature type="transmembrane region" description="Helical" evidence="2">
    <location>
        <begin position="79"/>
        <end position="100"/>
    </location>
</feature>
<keyword evidence="4" id="KW-0808">Transferase</keyword>
<feature type="domain" description="Acyltransferase 3" evidence="3">
    <location>
        <begin position="41"/>
        <end position="412"/>
    </location>
</feature>
<feature type="region of interest" description="Disordered" evidence="1">
    <location>
        <begin position="1"/>
        <end position="33"/>
    </location>
</feature>
<feature type="transmembrane region" description="Helical" evidence="2">
    <location>
        <begin position="391"/>
        <end position="415"/>
    </location>
</feature>
<dbReference type="PANTHER" id="PTHR23028:SF53">
    <property type="entry name" value="ACYL_TRANSF_3 DOMAIN-CONTAINING PROTEIN"/>
    <property type="match status" value="1"/>
</dbReference>
<sequence length="433" mass="48510">MQKADTQVTEQDAGGRQEPPAVNGSPSAASPSAASRVPHINQLTGIRALAALWVLLFHFRPELIEAFGFLYPLIPLMNVGYLGVDLFFVLSGFILTYTHLDRMIVGWGPRKMIAFLWLRLSRIWPVMFTMLIVWGCYLAWLATTTNDGGYHYALQPGRFLAHVFLVQAWGTAHHDWNPIDWSLSAEWMAYIAFCFLVVLLAKFRALLSSRALIGLALLAVLPIVLVGIGFQDGSDLMWDGDKVVEGMVPLRVLTEFVGGAIVAVLVLRHGLTAKLPWFLRPTVVLPLILVVIYAICLYDPAVRVRFAVDWRINGHLMWGATETVVVVPLFLLLVGSLAVSGRDVTSRFLSTKVMVWGGKVSFALYLVHWLLLDLMRRLLTSWGYVDDPSSWGYRLLLIAALVLSVVGGWLLHRYVEEPCQRSMRKMLPRSIKV</sequence>
<feature type="transmembrane region" description="Helical" evidence="2">
    <location>
        <begin position="316"/>
        <end position="341"/>
    </location>
</feature>
<dbReference type="Pfam" id="PF01757">
    <property type="entry name" value="Acyl_transf_3"/>
    <property type="match status" value="1"/>
</dbReference>
<dbReference type="OrthoDB" id="9796461at2"/>
<dbReference type="InterPro" id="IPR002656">
    <property type="entry name" value="Acyl_transf_3_dom"/>
</dbReference>
<dbReference type="GO" id="GO:0016747">
    <property type="term" value="F:acyltransferase activity, transferring groups other than amino-acyl groups"/>
    <property type="evidence" value="ECO:0007669"/>
    <property type="project" value="InterPro"/>
</dbReference>
<keyword evidence="5" id="KW-1185">Reference proteome</keyword>
<dbReference type="PANTHER" id="PTHR23028">
    <property type="entry name" value="ACETYLTRANSFERASE"/>
    <property type="match status" value="1"/>
</dbReference>
<evidence type="ECO:0000313" key="5">
    <source>
        <dbReference type="Proteomes" id="UP000002213"/>
    </source>
</evidence>
<reference evidence="4 5" key="1">
    <citation type="journal article" date="2009" name="Stand. Genomic Sci.">
        <title>Complete genome sequence of Actinosynnema mirum type strain (101).</title>
        <authorList>
            <person name="Land M."/>
            <person name="Lapidus A."/>
            <person name="Mayilraj S."/>
            <person name="Chen F."/>
            <person name="Copeland A."/>
            <person name="Del Rio T.G."/>
            <person name="Nolan M."/>
            <person name="Lucas S."/>
            <person name="Tice H."/>
            <person name="Cheng J.F."/>
            <person name="Chertkov O."/>
            <person name="Bruce D."/>
            <person name="Goodwin L."/>
            <person name="Pitluck S."/>
            <person name="Rohde M."/>
            <person name="Goker M."/>
            <person name="Pati A."/>
            <person name="Ivanova N."/>
            <person name="Mavromatis K."/>
            <person name="Chen A."/>
            <person name="Palaniappan K."/>
            <person name="Hauser L."/>
            <person name="Chang Y.J."/>
            <person name="Jeffries C.C."/>
            <person name="Brettin T."/>
            <person name="Detter J.C."/>
            <person name="Han C."/>
            <person name="Chain P."/>
            <person name="Tindall B.J."/>
            <person name="Bristow J."/>
            <person name="Eisen J.A."/>
            <person name="Markowitz V."/>
            <person name="Hugenholtz P."/>
            <person name="Kyrpides N.C."/>
            <person name="Klenk H.P."/>
        </authorList>
    </citation>
    <scope>NUCLEOTIDE SEQUENCE [LARGE SCALE GENOMIC DNA]</scope>
    <source>
        <strain evidence="5">ATCC 29888 / DSM 43827 / JCM 3225 / NBRC 14064 / NCIMB 13271 / NRRL B-12336 / IMRU 3971 / 101</strain>
    </source>
</reference>
<dbReference type="STRING" id="446462.Amir_0125"/>
<keyword evidence="2" id="KW-1133">Transmembrane helix</keyword>
<proteinExistence type="predicted"/>
<keyword evidence="2" id="KW-0472">Membrane</keyword>
<dbReference type="GO" id="GO:0016020">
    <property type="term" value="C:membrane"/>
    <property type="evidence" value="ECO:0007669"/>
    <property type="project" value="TreeGrafter"/>
</dbReference>
<feature type="compositionally biased region" description="Polar residues" evidence="1">
    <location>
        <begin position="1"/>
        <end position="10"/>
    </location>
</feature>
<dbReference type="RefSeq" id="WP_012782759.1">
    <property type="nucleotide sequence ID" value="NC_013093.1"/>
</dbReference>
<protein>
    <submittedName>
        <fullName evidence="4">Acyltransferase 3</fullName>
    </submittedName>
</protein>
<feature type="compositionally biased region" description="Low complexity" evidence="1">
    <location>
        <begin position="19"/>
        <end position="33"/>
    </location>
</feature>
<dbReference type="HOGENOM" id="CLU_005679_2_1_11"/>
<organism evidence="4 5">
    <name type="scientific">Actinosynnema mirum (strain ATCC 29888 / DSM 43827 / JCM 3225 / NBRC 14064 / NCIMB 13271 / NRRL B-12336 / IMRU 3971 / 101)</name>
    <dbReference type="NCBI Taxonomy" id="446462"/>
    <lineage>
        <taxon>Bacteria</taxon>
        <taxon>Bacillati</taxon>
        <taxon>Actinomycetota</taxon>
        <taxon>Actinomycetes</taxon>
        <taxon>Pseudonocardiales</taxon>
        <taxon>Pseudonocardiaceae</taxon>
        <taxon>Actinosynnema</taxon>
    </lineage>
</organism>
<feature type="transmembrane region" description="Helical" evidence="2">
    <location>
        <begin position="250"/>
        <end position="271"/>
    </location>
</feature>
<feature type="transmembrane region" description="Helical" evidence="2">
    <location>
        <begin position="212"/>
        <end position="230"/>
    </location>
</feature>
<dbReference type="EMBL" id="CP001630">
    <property type="protein sequence ID" value="ACU34096.1"/>
    <property type="molecule type" value="Genomic_DNA"/>
</dbReference>